<evidence type="ECO:0000313" key="1">
    <source>
        <dbReference type="EMBL" id="KOB58394.1"/>
    </source>
</evidence>
<proteinExistence type="predicted"/>
<evidence type="ECO:0000313" key="2">
    <source>
        <dbReference type="Proteomes" id="UP000054289"/>
    </source>
</evidence>
<dbReference type="OMA" id="VIIQEYT"/>
<reference evidence="2" key="2">
    <citation type="submission" date="2006-03" db="EMBL/GenBank/DDBJ databases">
        <title>The genome sequence of the Plasmodium falciparum HB3.</title>
        <authorList>
            <consortium name="The Broad Institute Genome Sequencing Platform"/>
            <person name="Birren B."/>
            <person name="Lander E."/>
            <person name="Galagan J."/>
            <person name="Nusbaum C."/>
            <person name="Devon K."/>
            <person name="Henn M."/>
            <person name="Jaffe D."/>
            <person name="Butler J."/>
            <person name="Alvarez P."/>
            <person name="Gnerre S."/>
            <person name="Grabherr M."/>
            <person name="Kleber M."/>
            <person name="Mauceli E."/>
            <person name="Brockman W."/>
            <person name="MacCallum I.A."/>
            <person name="Rounsley S."/>
            <person name="Young S."/>
            <person name="LaButti K."/>
            <person name="Pushparaj V."/>
            <person name="DeCaprio D."/>
            <person name="Crawford M."/>
            <person name="Koehrsen M."/>
            <person name="Engels R."/>
            <person name="Montgomery P."/>
            <person name="Pearson M."/>
            <person name="Howarth C."/>
            <person name="Larson L."/>
            <person name="Luoma S."/>
            <person name="White J."/>
            <person name="Kodira C."/>
            <person name="Zeng Q."/>
            <person name="Oleary S."/>
            <person name="Yandava C."/>
            <person name="Alvarado L."/>
            <person name="Wirth D."/>
            <person name="Volkman S."/>
            <person name="Hartl D."/>
        </authorList>
    </citation>
    <scope>NUCLEOTIDE SEQUENCE [LARGE SCALE GENOMIC DNA]</scope>
</reference>
<dbReference type="EMBL" id="CH671919">
    <property type="protein sequence ID" value="KOB58394.1"/>
    <property type="molecule type" value="Genomic_DNA"/>
</dbReference>
<dbReference type="PANTHER" id="PTHR20916:SF18">
    <property type="entry name" value="IPT_TIG DOMAIN-CONTAINING PROTEIN"/>
    <property type="match status" value="1"/>
</dbReference>
<accession>A0A0L7K684</accession>
<dbReference type="PANTHER" id="PTHR20916">
    <property type="entry name" value="CYSTEINE AND GLYCINE-RICH PROTEIN 2 BINDING PROTEIN"/>
    <property type="match status" value="1"/>
</dbReference>
<dbReference type="KEGG" id="pfh:PFHG_00137"/>
<organism evidence="1 2">
    <name type="scientific">Plasmodium falciparum (isolate HB3)</name>
    <dbReference type="NCBI Taxonomy" id="137071"/>
    <lineage>
        <taxon>Eukaryota</taxon>
        <taxon>Sar</taxon>
        <taxon>Alveolata</taxon>
        <taxon>Apicomplexa</taxon>
        <taxon>Aconoidasida</taxon>
        <taxon>Haemosporida</taxon>
        <taxon>Plasmodiidae</taxon>
        <taxon>Plasmodium</taxon>
        <taxon>Plasmodium (Laverania)</taxon>
    </lineage>
</organism>
<dbReference type="OrthoDB" id="1414216at2759"/>
<protein>
    <recommendedName>
        <fullName evidence="3">CLU central domain-containing protein</fullName>
    </recommendedName>
</protein>
<sequence>MNIFIKIKTLLYIKNNSILCLIKNDEILLFNKLKMSISIPKVKNNFSLKVKLKSLHLLNDSSKNVVNLKVNVFYDNEDEEKIKCSPERVHSIETFNNEYNFVFKISVNKCFYLPFICLKGECPNFIHITFVDENGKKKERKNLGLKIYLNKKYSFLKYYSSYKTYNVYEGNNNNVKGYVELACGIVSCEHPLEYFLEKNKKMDNDDYFSLVTDISISKLRKEMIICKTDKDMDAHIESYNLENKDNNIEKSSPYKRNVLEIFSSSFKNAYKKMPIPLITTSNVVDVLLSTMLFQYRISRNKKYIYANIYIYIHNGIENPPWLKIINDAYDLHLIKHFQFCNNKKARKRNMHICDYQMYEEIRTCSLFLYLDSVFLNIAAQFSKYVIIQEYTKYTSPRYVNKLLKGKLHHKIDMCHNFIYEKIVDDSPLDKLKLFKNDEIYVTKDSGVIGEGLIGILIFGDEKTDTEKAYKIYNREIKAQQWLNKGIAKVKLENMRYRKNIMKAKRENELISLSLLSFNMGTVVSYKGFKMYVMPSPQLPLNITKLNNIKGELKYEMSVVEKNIPTYNLFKNPNVRNSFITPYYKENNYIFFNINLMLCECKSKSDSIFTHSELDHLDIQSIPSAGERCYNVPPVYSNLLKVQNNICLYKEISDECKTDKEMYEKKVDIYLEKVVIEMEKIHFNVPFDTVSLKMFLQNKGLRIRHLGRMLKFVTYKWLYNIISYEIFIRCVKKFIYRCTREISIFYKKKVTDYIYQYKQNYEKNEIRNMREHELISNIFGVDKSSKKKKKMDFLYLNQKGANEDMNTKSNNNICNKINEVLDDMTLYDTDRSTCSDNTYDDSNSKIFDYKNKEDKKKENKINHNLLYIYEFANDKNIIENRLKFDNLSLLSIIFNFDIFRKYSNKEMYILKRINEKKRDVLDNYIIIKKIYKGNISLIDMFIINIFNILLTKNNYNKNDFLLEINKICYELYKINISYSCEEIQDNYIYDNLQKCLGILYFPSLIEYDEEIKKGGKIFHLYDLKSYNIRIKRSFNIYYIDFVTNRYIYNYENIHLDICVENKRLLSILIFYTFVYYYNNNNNNNNNMSKYSLCMGNLKWEDLEKVLLQSGRHKKFYDKIYNEKINLLLRSKDNITLFNNTDYFTFYGLLNIVAQGIKMRLFRMAMNKSFYLFRAISENSVMSIYIRLMWLSIYMFLRYYVSEDCVLDGPHKKNDICFKDYKIGNRNLTNDIKEINKIDKDKERFKDDNYDDNNNNNNNNDGDDALLKKKKKIFFKIERDEKRCDTTCQSTVYSDNISKSNVYEKCVQCTSDNSVDIWEKDMTMFGKIHVYKRTYEICSIILKNYFVYYHPLYLDFYLSFAWYNKGSNNEKAFLHFLREFILLQINVCSKRCREKKMEILKMNENFEHLVFSIIFKNNKEEEDNKNKYDINENVNIRRLDNYVSSSFLNDICYPHCNIYNENKNFDILKNFDFLKSNILLASSLHYFINSLFCYYNNDDFINKYKSTDFIFDSILLCIKSLESVKRTYRLSTYTEKGFGNVCLDISLMIIKLKLKHPKFLEKKDNWMLYALRNAMEAEEVLKHHCGDNHIDTIKCRYALGLIYIYFNNFECMNMLENVLYHIKNYEYTYEDNNILSNTFWYIPDKYKDSLSCMNRENLILDKRKIKCFLFYMWLNIFIPLEYAKKIMNILFMLYSMDIYKKKKKEKSNDKDNAFFKHEQIDSYEQIILFIKNYKYIYKKDDIFLNLEEYDHLLKSNEKIYLKRKEMENRKRNKKEMERYNIYNNNNIDDANYFNNIEVEKKESGYLKLKGIIGCSNSIFDESPNYKMNKEMDNKDILFYVHNEKKNNEYYNITSCFLKEFIDIVEMESHLLYDEEKYLNEYKSYTNIEKKTKMYSLLNKLLKIKGKIKKRSQKNKGYDNYMDHINKYNDKPNYFDDNKRHYKSKNINSFIEYSDKDDTLSFLNSNQMWSDTSSNYSDIVRNINDHISNENMKKKKKKKKNTFHRFLMPYDNNKKRRDKVKKFKIKKDINIFMSIMYYFLNYETFQKFYLKIRK</sequence>
<reference evidence="1 2" key="1">
    <citation type="submission" date="2006-03" db="EMBL/GenBank/DDBJ databases">
        <title>Annotation of Plasmodium falciparum HB3.</title>
        <authorList>
            <consortium name="The Broad Institute Genome Sequencing Platform"/>
            <person name="Volkman S.K."/>
            <person name="Neafsey D.E."/>
            <person name="Dash A.P."/>
            <person name="Chitnis C.E."/>
            <person name="Hartl D.L."/>
            <person name="Young S.K."/>
            <person name="Zeng Q."/>
            <person name="Koehrsen M."/>
            <person name="Alvarado L."/>
            <person name="Berlin A."/>
            <person name="Borenstein D."/>
            <person name="Chapman S.B."/>
            <person name="Chen Z."/>
            <person name="Engels R."/>
            <person name="Freedman E."/>
            <person name="Gellesch M."/>
            <person name="Goldberg J."/>
            <person name="Griggs A."/>
            <person name="Gujja S."/>
            <person name="Heilman E.R."/>
            <person name="Heiman D.I."/>
            <person name="Howarth C."/>
            <person name="Jen D."/>
            <person name="Larson L."/>
            <person name="Mehta T."/>
            <person name="Neiman D."/>
            <person name="Park D."/>
            <person name="Pearson M."/>
            <person name="Roberts A."/>
            <person name="Saif S."/>
            <person name="Shea T."/>
            <person name="Shenoy N."/>
            <person name="Sisk P."/>
            <person name="Stolte C."/>
            <person name="Sykes S."/>
            <person name="Walk T."/>
            <person name="White J."/>
            <person name="Yandava C."/>
            <person name="Haas B."/>
            <person name="Henn M.R."/>
            <person name="Nusbaum C."/>
            <person name="Birren B."/>
        </authorList>
    </citation>
    <scope>NUCLEOTIDE SEQUENCE [LARGE SCALE GENOMIC DNA]</scope>
    <source>
        <strain evidence="1">HB3</strain>
    </source>
</reference>
<dbReference type="Proteomes" id="UP000054289">
    <property type="component" value="Unassembled WGS sequence"/>
</dbReference>
<evidence type="ECO:0008006" key="3">
    <source>
        <dbReference type="Google" id="ProtNLM"/>
    </source>
</evidence>
<name>A0A0L7K684_PLAFX</name>
<gene>
    <name evidence="1" type="ORF">PFHG_00137</name>
</gene>